<dbReference type="AlphaFoldDB" id="M7NTI0"/>
<dbReference type="SMART" id="SM00361">
    <property type="entry name" value="RRM_1"/>
    <property type="match status" value="2"/>
</dbReference>
<dbReference type="Pfam" id="PF00076">
    <property type="entry name" value="RRM_1"/>
    <property type="match status" value="3"/>
</dbReference>
<dbReference type="PANTHER" id="PTHR48039">
    <property type="entry name" value="RNA-BINDING MOTIF PROTEIN 14B"/>
    <property type="match status" value="1"/>
</dbReference>
<dbReference type="InterPro" id="IPR034808">
    <property type="entry name" value="Nop4p_RRM3"/>
</dbReference>
<evidence type="ECO:0000256" key="3">
    <source>
        <dbReference type="ARBA" id="ARBA00022884"/>
    </source>
</evidence>
<dbReference type="GeneID" id="19894813"/>
<dbReference type="InterPro" id="IPR035979">
    <property type="entry name" value="RBD_domain_sf"/>
</dbReference>
<dbReference type="SMART" id="SM00360">
    <property type="entry name" value="RRM"/>
    <property type="match status" value="4"/>
</dbReference>
<evidence type="ECO:0000256" key="5">
    <source>
        <dbReference type="PROSITE-ProRule" id="PRU00176"/>
    </source>
</evidence>
<dbReference type="Gene3D" id="3.30.70.330">
    <property type="match status" value="4"/>
</dbReference>
<keyword evidence="4" id="KW-0539">Nucleus</keyword>
<dbReference type="InterPro" id="IPR000504">
    <property type="entry name" value="RRM_dom"/>
</dbReference>
<dbReference type="HOGENOM" id="CLU_011608_3_0_1"/>
<dbReference type="eggNOG" id="KOG0127">
    <property type="taxonomic scope" value="Eukaryota"/>
</dbReference>
<comment type="caution">
    <text evidence="7">The sequence shown here is derived from an EMBL/GenBank/DDBJ whole genome shotgun (WGS) entry which is preliminary data.</text>
</comment>
<dbReference type="RefSeq" id="XP_007873031.1">
    <property type="nucleotide sequence ID" value="XM_007874840.1"/>
</dbReference>
<dbReference type="SUPFAM" id="SSF54928">
    <property type="entry name" value="RNA-binding domain, RBD"/>
    <property type="match status" value="4"/>
</dbReference>
<dbReference type="GO" id="GO:0003729">
    <property type="term" value="F:mRNA binding"/>
    <property type="evidence" value="ECO:0007669"/>
    <property type="project" value="TreeGrafter"/>
</dbReference>
<organism evidence="7 8">
    <name type="scientific">Pneumocystis murina (strain B123)</name>
    <name type="common">Mouse pneumocystis pneumonia agent</name>
    <name type="synonym">Pneumocystis carinii f. sp. muris</name>
    <dbReference type="NCBI Taxonomy" id="1069680"/>
    <lineage>
        <taxon>Eukaryota</taxon>
        <taxon>Fungi</taxon>
        <taxon>Dikarya</taxon>
        <taxon>Ascomycota</taxon>
        <taxon>Taphrinomycotina</taxon>
        <taxon>Pneumocystomycetes</taxon>
        <taxon>Pneumocystaceae</taxon>
        <taxon>Pneumocystis</taxon>
    </lineage>
</organism>
<accession>M7NTI0</accession>
<dbReference type="STRING" id="1069680.M7NTI0"/>
<evidence type="ECO:0000256" key="1">
    <source>
        <dbReference type="ARBA" id="ARBA00004123"/>
    </source>
</evidence>
<reference evidence="8" key="1">
    <citation type="journal article" date="2016" name="Nat. Commun.">
        <title>Genome analysis of three Pneumocystis species reveals adaptation mechanisms to life exclusively in mammalian hosts.</title>
        <authorList>
            <person name="Ma L."/>
            <person name="Chen Z."/>
            <person name="Huang D.W."/>
            <person name="Kutty G."/>
            <person name="Ishihara M."/>
            <person name="Wang H."/>
            <person name="Abouelleil A."/>
            <person name="Bishop L."/>
            <person name="Davey E."/>
            <person name="Deng R."/>
            <person name="Deng X."/>
            <person name="Fan L."/>
            <person name="Fantoni G."/>
            <person name="Fitzgerald M."/>
            <person name="Gogineni E."/>
            <person name="Goldberg J.M."/>
            <person name="Handley G."/>
            <person name="Hu X."/>
            <person name="Huber C."/>
            <person name="Jiao X."/>
            <person name="Jones K."/>
            <person name="Levin J.Z."/>
            <person name="Liu Y."/>
            <person name="Macdonald P."/>
            <person name="Melnikov A."/>
            <person name="Raley C."/>
            <person name="Sassi M."/>
            <person name="Sherman B.T."/>
            <person name="Song X."/>
            <person name="Sykes S."/>
            <person name="Tran B."/>
            <person name="Walsh L."/>
            <person name="Xia Y."/>
            <person name="Yang J."/>
            <person name="Young S."/>
            <person name="Zeng Q."/>
            <person name="Zheng X."/>
            <person name="Stephens R."/>
            <person name="Nusbaum C."/>
            <person name="Birren B.W."/>
            <person name="Azadi P."/>
            <person name="Lempicki R.A."/>
            <person name="Cuomo C.A."/>
            <person name="Kovacs J.A."/>
        </authorList>
    </citation>
    <scope>NUCLEOTIDE SEQUENCE [LARGE SCALE GENOMIC DNA]</scope>
    <source>
        <strain evidence="8">B123</strain>
    </source>
</reference>
<evidence type="ECO:0000313" key="7">
    <source>
        <dbReference type="EMBL" id="EMR10401.1"/>
    </source>
</evidence>
<dbReference type="OMA" id="FTHRHAL"/>
<evidence type="ECO:0000256" key="2">
    <source>
        <dbReference type="ARBA" id="ARBA00022737"/>
    </source>
</evidence>
<dbReference type="VEuPathDB" id="FungiDB:PNEG_01116"/>
<keyword evidence="3 5" id="KW-0694">RNA-binding</keyword>
<dbReference type="Proteomes" id="UP000011958">
    <property type="component" value="Unassembled WGS sequence"/>
</dbReference>
<evidence type="ECO:0000313" key="8">
    <source>
        <dbReference type="Proteomes" id="UP000011958"/>
    </source>
</evidence>
<dbReference type="OrthoDB" id="267048at2759"/>
<keyword evidence="2" id="KW-0677">Repeat</keyword>
<proteinExistence type="predicted"/>
<feature type="domain" description="RRM" evidence="6">
    <location>
        <begin position="115"/>
        <end position="194"/>
    </location>
</feature>
<dbReference type="InterPro" id="IPR051945">
    <property type="entry name" value="RRM_MRD1_RNA_proc_ribogen"/>
</dbReference>
<dbReference type="EMBL" id="AFWA02000006">
    <property type="protein sequence ID" value="EMR10401.1"/>
    <property type="molecule type" value="Genomic_DNA"/>
</dbReference>
<feature type="domain" description="RRM" evidence="6">
    <location>
        <begin position="439"/>
        <end position="555"/>
    </location>
</feature>
<feature type="domain" description="RRM" evidence="6">
    <location>
        <begin position="259"/>
        <end position="363"/>
    </location>
</feature>
<gene>
    <name evidence="7" type="ORF">PNEG_01116</name>
</gene>
<dbReference type="PROSITE" id="PS50102">
    <property type="entry name" value="RRM"/>
    <property type="match status" value="4"/>
</dbReference>
<dbReference type="PANTHER" id="PTHR48039:SF5">
    <property type="entry name" value="RNA-BINDING PROTEIN 28"/>
    <property type="match status" value="1"/>
</dbReference>
<dbReference type="GO" id="GO:0005730">
    <property type="term" value="C:nucleolus"/>
    <property type="evidence" value="ECO:0007669"/>
    <property type="project" value="TreeGrafter"/>
</dbReference>
<comment type="subcellular location">
    <subcellularLocation>
        <location evidence="1">Nucleus</location>
    </subcellularLocation>
</comment>
<dbReference type="InterPro" id="IPR012677">
    <property type="entry name" value="Nucleotide-bd_a/b_plait_sf"/>
</dbReference>
<evidence type="ECO:0000259" key="6">
    <source>
        <dbReference type="PROSITE" id="PS50102"/>
    </source>
</evidence>
<sequence length="627" mass="73761">MDENEKKNEGNTTIFVRKIPLNITSESFLCFFSKIAPVKHAIIVTDPETKQSKGYGFVSFSTHLDAKKVIFELNERKMEGQYLKAEFARRRNRNPKDITKNDTKTKDGKIEIRRPFLIIRNLPWSIRKKDDVFFSKFSEYGKVINVIIPRKKGGKMSGFAFVHMKKESEAENALKNINGIELDGRNVAVDWALSQTEWKKFLEKEKDFEENDTNMKDIPEFLENEDSIACTKINNETNSQNILIKKKKDSSVLDYDNENTIFVRNISLKTTNEALFSHFSQFGRLKYARLVIDRLTEKSKGTAFIRFLHKEDMDNCLKFYWNLSKKHDSLINKSSILQNEVIDNDTKKLILDGHLLYVFSALNKEDISIIEKDNKKKRMHMLGKNVDKRNIFLLNEGYIDPKSPLYELLSEADRNMRNQSLTQRKKLLEKNPSLYISLTRLSIRNIPKDISDKDLKALAREACVNFAKEVKENKRMPLTREEKFRDGNPKKGKKGIVRQAKIIEEKNGHKRGYGFIEYVGHRWALMGLRWLNGRKISSKKNKEIKKRLIVEFALENSNVIKRRQERQEREKKKSKSKIEDEIIKCLKRKRKRSFDSDEIKNNKRACISYIISRKRQQRKTRKKMQHE</sequence>
<dbReference type="CDD" id="cd12676">
    <property type="entry name" value="RRM3_Nop4p"/>
    <property type="match status" value="1"/>
</dbReference>
<evidence type="ECO:0000256" key="4">
    <source>
        <dbReference type="ARBA" id="ARBA00023242"/>
    </source>
</evidence>
<feature type="domain" description="RRM" evidence="6">
    <location>
        <begin position="12"/>
        <end position="90"/>
    </location>
</feature>
<dbReference type="InterPro" id="IPR003954">
    <property type="entry name" value="RRM_euk-type"/>
</dbReference>
<keyword evidence="8" id="KW-1185">Reference proteome</keyword>
<name>M7NTI0_PNEMU</name>
<protein>
    <recommendedName>
        <fullName evidence="6">RRM domain-containing protein</fullName>
    </recommendedName>
</protein>